<keyword evidence="3 8" id="KW-0349">Heme</keyword>
<dbReference type="PANTHER" id="PTHR47946:SF21">
    <property type="entry name" value="CYTOCHROME P450-RELATED"/>
    <property type="match status" value="1"/>
</dbReference>
<keyword evidence="10" id="KW-1185">Reference proteome</keyword>
<dbReference type="GO" id="GO:0004497">
    <property type="term" value="F:monooxygenase activity"/>
    <property type="evidence" value="ECO:0007669"/>
    <property type="project" value="UniProtKB-KW"/>
</dbReference>
<dbReference type="InterPro" id="IPR036396">
    <property type="entry name" value="Cyt_P450_sf"/>
</dbReference>
<dbReference type="GO" id="GO:0020037">
    <property type="term" value="F:heme binding"/>
    <property type="evidence" value="ECO:0007669"/>
    <property type="project" value="InterPro"/>
</dbReference>
<dbReference type="GO" id="GO:0005506">
    <property type="term" value="F:iron ion binding"/>
    <property type="evidence" value="ECO:0007669"/>
    <property type="project" value="InterPro"/>
</dbReference>
<dbReference type="Gramene" id="mRNA:HanXRQr2_Chr04g0168701">
    <property type="protein sequence ID" value="CDS:HanXRQr2_Chr04g0168701.1"/>
    <property type="gene ID" value="HanXRQr2_Chr04g0168701"/>
</dbReference>
<dbReference type="GO" id="GO:0016705">
    <property type="term" value="F:oxidoreductase activity, acting on paired donors, with incorporation or reduction of molecular oxygen"/>
    <property type="evidence" value="ECO:0007669"/>
    <property type="project" value="InterPro"/>
</dbReference>
<dbReference type="SUPFAM" id="SSF48264">
    <property type="entry name" value="Cytochrome P450"/>
    <property type="match status" value="1"/>
</dbReference>
<evidence type="ECO:0000313" key="9">
    <source>
        <dbReference type="EMBL" id="KAF5810383.1"/>
    </source>
</evidence>
<keyword evidence="6 8" id="KW-0408">Iron</keyword>
<name>A0A9K3NT28_HELAN</name>
<dbReference type="InterPro" id="IPR001128">
    <property type="entry name" value="Cyt_P450"/>
</dbReference>
<accession>A0A9K3NT28</accession>
<evidence type="ECO:0000256" key="8">
    <source>
        <dbReference type="RuleBase" id="RU000461"/>
    </source>
</evidence>
<evidence type="ECO:0000256" key="6">
    <source>
        <dbReference type="ARBA" id="ARBA00023004"/>
    </source>
</evidence>
<dbReference type="InterPro" id="IPR017972">
    <property type="entry name" value="Cyt_P450_CS"/>
</dbReference>
<dbReference type="InterPro" id="IPR051996">
    <property type="entry name" value="Cytochrome_P450_78A"/>
</dbReference>
<evidence type="ECO:0000313" key="10">
    <source>
        <dbReference type="Proteomes" id="UP000215914"/>
    </source>
</evidence>
<dbReference type="PRINTS" id="PR00463">
    <property type="entry name" value="EP450I"/>
</dbReference>
<dbReference type="InterPro" id="IPR002401">
    <property type="entry name" value="Cyt_P450_E_grp-I"/>
</dbReference>
<gene>
    <name evidence="9" type="ORF">HanXRQr2_Chr04g0168701</name>
</gene>
<comment type="caution">
    <text evidence="9">The sequence shown here is derived from an EMBL/GenBank/DDBJ whole genome shotgun (WGS) entry which is preliminary data.</text>
</comment>
<evidence type="ECO:0000256" key="3">
    <source>
        <dbReference type="ARBA" id="ARBA00022617"/>
    </source>
</evidence>
<proteinExistence type="inferred from homology"/>
<evidence type="ECO:0000256" key="7">
    <source>
        <dbReference type="ARBA" id="ARBA00023033"/>
    </source>
</evidence>
<dbReference type="PANTHER" id="PTHR47946">
    <property type="entry name" value="CYTOCHROME P450 78A7-RELATED"/>
    <property type="match status" value="1"/>
</dbReference>
<keyword evidence="4 8" id="KW-0479">Metal-binding</keyword>
<evidence type="ECO:0000256" key="4">
    <source>
        <dbReference type="ARBA" id="ARBA00022723"/>
    </source>
</evidence>
<sequence>MGSDLRLAPFGVGRRVCPGKALGITTVHLWLAQMLQKFKWVEAVRLICLSV</sequence>
<comment type="similarity">
    <text evidence="2 8">Belongs to the cytochrome P450 family.</text>
</comment>
<dbReference type="Pfam" id="PF00067">
    <property type="entry name" value="p450"/>
    <property type="match status" value="1"/>
</dbReference>
<evidence type="ECO:0000256" key="1">
    <source>
        <dbReference type="ARBA" id="ARBA00001971"/>
    </source>
</evidence>
<reference evidence="9" key="1">
    <citation type="journal article" date="2017" name="Nature">
        <title>The sunflower genome provides insights into oil metabolism, flowering and Asterid evolution.</title>
        <authorList>
            <person name="Badouin H."/>
            <person name="Gouzy J."/>
            <person name="Grassa C.J."/>
            <person name="Murat F."/>
            <person name="Staton S.E."/>
            <person name="Cottret L."/>
            <person name="Lelandais-Briere C."/>
            <person name="Owens G.L."/>
            <person name="Carrere S."/>
            <person name="Mayjonade B."/>
            <person name="Legrand L."/>
            <person name="Gill N."/>
            <person name="Kane N.C."/>
            <person name="Bowers J.E."/>
            <person name="Hubner S."/>
            <person name="Bellec A."/>
            <person name="Berard A."/>
            <person name="Berges H."/>
            <person name="Blanchet N."/>
            <person name="Boniface M.C."/>
            <person name="Brunel D."/>
            <person name="Catrice O."/>
            <person name="Chaidir N."/>
            <person name="Claudel C."/>
            <person name="Donnadieu C."/>
            <person name="Faraut T."/>
            <person name="Fievet G."/>
            <person name="Helmstetter N."/>
            <person name="King M."/>
            <person name="Knapp S.J."/>
            <person name="Lai Z."/>
            <person name="Le Paslier M.C."/>
            <person name="Lippi Y."/>
            <person name="Lorenzon L."/>
            <person name="Mandel J.R."/>
            <person name="Marage G."/>
            <person name="Marchand G."/>
            <person name="Marquand E."/>
            <person name="Bret-Mestries E."/>
            <person name="Morien E."/>
            <person name="Nambeesan S."/>
            <person name="Nguyen T."/>
            <person name="Pegot-Espagnet P."/>
            <person name="Pouilly N."/>
            <person name="Raftis F."/>
            <person name="Sallet E."/>
            <person name="Schiex T."/>
            <person name="Thomas J."/>
            <person name="Vandecasteele C."/>
            <person name="Vares D."/>
            <person name="Vear F."/>
            <person name="Vautrin S."/>
            <person name="Crespi M."/>
            <person name="Mangin B."/>
            <person name="Burke J.M."/>
            <person name="Salse J."/>
            <person name="Munos S."/>
            <person name="Vincourt P."/>
            <person name="Rieseberg L.H."/>
            <person name="Langlade N.B."/>
        </authorList>
    </citation>
    <scope>NUCLEOTIDE SEQUENCE</scope>
    <source>
        <tissue evidence="9">Leaves</tissue>
    </source>
</reference>
<evidence type="ECO:0000256" key="5">
    <source>
        <dbReference type="ARBA" id="ARBA00023002"/>
    </source>
</evidence>
<keyword evidence="5 8" id="KW-0560">Oxidoreductase</keyword>
<protein>
    <submittedName>
        <fullName evidence="9">Cytochrome P450</fullName>
    </submittedName>
</protein>
<reference evidence="9" key="2">
    <citation type="submission" date="2020-06" db="EMBL/GenBank/DDBJ databases">
        <title>Helianthus annuus Genome sequencing and assembly Release 2.</title>
        <authorList>
            <person name="Gouzy J."/>
            <person name="Langlade N."/>
            <person name="Munos S."/>
        </authorList>
    </citation>
    <scope>NUCLEOTIDE SEQUENCE</scope>
    <source>
        <tissue evidence="9">Leaves</tissue>
    </source>
</reference>
<dbReference type="PROSITE" id="PS00086">
    <property type="entry name" value="CYTOCHROME_P450"/>
    <property type="match status" value="1"/>
</dbReference>
<dbReference type="Proteomes" id="UP000215914">
    <property type="component" value="Unassembled WGS sequence"/>
</dbReference>
<dbReference type="EMBL" id="MNCJ02000319">
    <property type="protein sequence ID" value="KAF5810383.1"/>
    <property type="molecule type" value="Genomic_DNA"/>
</dbReference>
<keyword evidence="7 8" id="KW-0503">Monooxygenase</keyword>
<dbReference type="Gene3D" id="1.10.630.10">
    <property type="entry name" value="Cytochrome P450"/>
    <property type="match status" value="1"/>
</dbReference>
<organism evidence="9 10">
    <name type="scientific">Helianthus annuus</name>
    <name type="common">Common sunflower</name>
    <dbReference type="NCBI Taxonomy" id="4232"/>
    <lineage>
        <taxon>Eukaryota</taxon>
        <taxon>Viridiplantae</taxon>
        <taxon>Streptophyta</taxon>
        <taxon>Embryophyta</taxon>
        <taxon>Tracheophyta</taxon>
        <taxon>Spermatophyta</taxon>
        <taxon>Magnoliopsida</taxon>
        <taxon>eudicotyledons</taxon>
        <taxon>Gunneridae</taxon>
        <taxon>Pentapetalae</taxon>
        <taxon>asterids</taxon>
        <taxon>campanulids</taxon>
        <taxon>Asterales</taxon>
        <taxon>Asteraceae</taxon>
        <taxon>Asteroideae</taxon>
        <taxon>Heliantheae alliance</taxon>
        <taxon>Heliantheae</taxon>
        <taxon>Helianthus</taxon>
    </lineage>
</organism>
<dbReference type="AlphaFoldDB" id="A0A9K3NT28"/>
<comment type="cofactor">
    <cofactor evidence="1">
        <name>heme</name>
        <dbReference type="ChEBI" id="CHEBI:30413"/>
    </cofactor>
</comment>
<evidence type="ECO:0000256" key="2">
    <source>
        <dbReference type="ARBA" id="ARBA00010617"/>
    </source>
</evidence>